<evidence type="ECO:0000256" key="2">
    <source>
        <dbReference type="ARBA" id="ARBA00022670"/>
    </source>
</evidence>
<dbReference type="Gene3D" id="3.40.50.200">
    <property type="entry name" value="Peptidase S8/S53 domain"/>
    <property type="match status" value="1"/>
</dbReference>
<dbReference type="PANTHER" id="PTHR43806">
    <property type="entry name" value="PEPTIDASE S8"/>
    <property type="match status" value="1"/>
</dbReference>
<evidence type="ECO:0000313" key="9">
    <source>
        <dbReference type="EMBL" id="KAK6508979.1"/>
    </source>
</evidence>
<proteinExistence type="inferred from homology"/>
<dbReference type="AlphaFoldDB" id="A0AAV9WIR6"/>
<reference evidence="9 10" key="1">
    <citation type="submission" date="2023-08" db="EMBL/GenBank/DDBJ databases">
        <authorList>
            <person name="Palmer J.M."/>
        </authorList>
    </citation>
    <scope>NUCLEOTIDE SEQUENCE [LARGE SCALE GENOMIC DNA]</scope>
    <source>
        <strain evidence="9 10">TWF481</strain>
    </source>
</reference>
<dbReference type="CDD" id="cd00306">
    <property type="entry name" value="Peptidases_S8_S53"/>
    <property type="match status" value="1"/>
</dbReference>
<feature type="region of interest" description="Disordered" evidence="6">
    <location>
        <begin position="176"/>
        <end position="197"/>
    </location>
</feature>
<dbReference type="InterPro" id="IPR000209">
    <property type="entry name" value="Peptidase_S8/S53_dom"/>
</dbReference>
<evidence type="ECO:0000256" key="3">
    <source>
        <dbReference type="ARBA" id="ARBA00022801"/>
    </source>
</evidence>
<dbReference type="PANTHER" id="PTHR43806:SF11">
    <property type="entry name" value="CEREVISIN-RELATED"/>
    <property type="match status" value="1"/>
</dbReference>
<feature type="compositionally biased region" description="Basic and acidic residues" evidence="6">
    <location>
        <begin position="178"/>
        <end position="188"/>
    </location>
</feature>
<keyword evidence="4 5" id="KW-0720">Serine protease</keyword>
<feature type="active site" description="Charge relay system" evidence="5">
    <location>
        <position position="471"/>
    </location>
</feature>
<feature type="domain" description="Peptidase S8/S53" evidence="8">
    <location>
        <begin position="246"/>
        <end position="487"/>
    </location>
</feature>
<keyword evidence="2 5" id="KW-0645">Protease</keyword>
<feature type="active site" description="Charge relay system" evidence="5">
    <location>
        <position position="294"/>
    </location>
</feature>
<dbReference type="InterPro" id="IPR036852">
    <property type="entry name" value="Peptidase_S8/S53_dom_sf"/>
</dbReference>
<dbReference type="Proteomes" id="UP001370758">
    <property type="component" value="Unassembled WGS sequence"/>
</dbReference>
<feature type="active site" description="Charge relay system" evidence="5">
    <location>
        <position position="255"/>
    </location>
</feature>
<evidence type="ECO:0000256" key="7">
    <source>
        <dbReference type="SAM" id="SignalP"/>
    </source>
</evidence>
<dbReference type="PRINTS" id="PR00723">
    <property type="entry name" value="SUBTILISIN"/>
</dbReference>
<dbReference type="GO" id="GO:0004252">
    <property type="term" value="F:serine-type endopeptidase activity"/>
    <property type="evidence" value="ECO:0007669"/>
    <property type="project" value="UniProtKB-UniRule"/>
</dbReference>
<evidence type="ECO:0000313" key="10">
    <source>
        <dbReference type="Proteomes" id="UP001370758"/>
    </source>
</evidence>
<organism evidence="9 10">
    <name type="scientific">Arthrobotrys musiformis</name>
    <dbReference type="NCBI Taxonomy" id="47236"/>
    <lineage>
        <taxon>Eukaryota</taxon>
        <taxon>Fungi</taxon>
        <taxon>Dikarya</taxon>
        <taxon>Ascomycota</taxon>
        <taxon>Pezizomycotina</taxon>
        <taxon>Orbiliomycetes</taxon>
        <taxon>Orbiliales</taxon>
        <taxon>Orbiliaceae</taxon>
        <taxon>Arthrobotrys</taxon>
    </lineage>
</organism>
<dbReference type="InterPro" id="IPR015500">
    <property type="entry name" value="Peptidase_S8_subtilisin-rel"/>
</dbReference>
<sequence>MYKLHWLIFGLLSHYIQAAITIPQRIPPGKAGTWPGAWSRNLWCIVNKSQRTNDALFKELDKGFFNGALAGWLLPPAKFSAYKVKSEHLGVWAYAIISGAAGGPVALETSLRAFFKTKGIRYPFTVCEWYAYQLSPPGVEHWYDQEGNGSSQNKIQSRSYIGADRRSHELTRALIRNKRPDSRNETSKIHGSRYNVRGLDEPSNKNEVVVLKNAPTGLPMLSAPKDPGFVRAREAEDAYFHYKNPGKGVIIYVLDTGFERSHEEVEDIKIQDWILGGNFPIEKGTESPYDRLRHGTLLAAKIAGKRTGIAQDAELVIAAQADGTGLPSYPTFFDTILRIYDHIKSQNPDKPCIISITTKADFDIEGSTTKSLAAGMVKEIMYKLRDLENVIVVTYAGNENPDVKISDIIPKLGADKSLTNSVVAGAVDKNGLNYCQSDAAFRNMVWAQGQDVEIPTWPKGYRHKDVDGGTSMASATVSGILASYLSQDLRLRNRVENAVERLKSLSWEWNSSGPPVIHNGITPDQWPAEGQWF</sequence>
<gene>
    <name evidence="9" type="ORF">TWF481_003745</name>
</gene>
<evidence type="ECO:0000256" key="5">
    <source>
        <dbReference type="PROSITE-ProRule" id="PRU01240"/>
    </source>
</evidence>
<name>A0AAV9WIR6_9PEZI</name>
<protein>
    <recommendedName>
        <fullName evidence="8">Peptidase S8/S53 domain-containing protein</fullName>
    </recommendedName>
</protein>
<dbReference type="PROSITE" id="PS00136">
    <property type="entry name" value="SUBTILASE_ASP"/>
    <property type="match status" value="1"/>
</dbReference>
<accession>A0AAV9WIR6</accession>
<dbReference type="Pfam" id="PF00082">
    <property type="entry name" value="Peptidase_S8"/>
    <property type="match status" value="1"/>
</dbReference>
<feature type="signal peptide" evidence="7">
    <location>
        <begin position="1"/>
        <end position="18"/>
    </location>
</feature>
<keyword evidence="10" id="KW-1185">Reference proteome</keyword>
<dbReference type="InterPro" id="IPR023827">
    <property type="entry name" value="Peptidase_S8_Asp-AS"/>
</dbReference>
<dbReference type="InterPro" id="IPR050131">
    <property type="entry name" value="Peptidase_S8_subtilisin-like"/>
</dbReference>
<dbReference type="GO" id="GO:0006508">
    <property type="term" value="P:proteolysis"/>
    <property type="evidence" value="ECO:0007669"/>
    <property type="project" value="UniProtKB-KW"/>
</dbReference>
<keyword evidence="7" id="KW-0732">Signal</keyword>
<comment type="caution">
    <text evidence="9">The sequence shown here is derived from an EMBL/GenBank/DDBJ whole genome shotgun (WGS) entry which is preliminary data.</text>
</comment>
<evidence type="ECO:0000259" key="8">
    <source>
        <dbReference type="Pfam" id="PF00082"/>
    </source>
</evidence>
<evidence type="ECO:0000256" key="6">
    <source>
        <dbReference type="SAM" id="MobiDB-lite"/>
    </source>
</evidence>
<dbReference type="SUPFAM" id="SSF52743">
    <property type="entry name" value="Subtilisin-like"/>
    <property type="match status" value="1"/>
</dbReference>
<evidence type="ECO:0000256" key="1">
    <source>
        <dbReference type="ARBA" id="ARBA00011073"/>
    </source>
</evidence>
<keyword evidence="3 5" id="KW-0378">Hydrolase</keyword>
<comment type="similarity">
    <text evidence="1 5">Belongs to the peptidase S8 family.</text>
</comment>
<dbReference type="EMBL" id="JAVHJL010000002">
    <property type="protein sequence ID" value="KAK6508979.1"/>
    <property type="molecule type" value="Genomic_DNA"/>
</dbReference>
<evidence type="ECO:0000256" key="4">
    <source>
        <dbReference type="ARBA" id="ARBA00022825"/>
    </source>
</evidence>
<dbReference type="PROSITE" id="PS51892">
    <property type="entry name" value="SUBTILASE"/>
    <property type="match status" value="1"/>
</dbReference>
<feature type="chain" id="PRO_5043743259" description="Peptidase S8/S53 domain-containing protein" evidence="7">
    <location>
        <begin position="19"/>
        <end position="533"/>
    </location>
</feature>